<dbReference type="Proteomes" id="UP001148629">
    <property type="component" value="Unassembled WGS sequence"/>
</dbReference>
<keyword evidence="2" id="KW-1185">Reference proteome</keyword>
<sequence length="156" mass="16173">MARLILSALAILASTSLVAAIPAPATNEAAQAFSVEKWVDGILADPNGDHLSPDGDFKAPAPEADAIACIQQLAAKGDTQCLIESNASRYCEIGGAAIDGTTQGAVFNVWAPCSQVAQAAGRIMDACFRSDRTVKGWEAIDAANSDMRIVVALRGK</sequence>
<name>A0ACC1SG02_9HYPO</name>
<proteinExistence type="predicted"/>
<reference evidence="1" key="1">
    <citation type="submission" date="2022-08" db="EMBL/GenBank/DDBJ databases">
        <title>Genome Sequence of Fusarium decemcellulare.</title>
        <authorList>
            <person name="Buettner E."/>
        </authorList>
    </citation>
    <scope>NUCLEOTIDE SEQUENCE</scope>
    <source>
        <strain evidence="1">Babe19</strain>
    </source>
</reference>
<accession>A0ACC1SG02</accession>
<organism evidence="1 2">
    <name type="scientific">Fusarium decemcellulare</name>
    <dbReference type="NCBI Taxonomy" id="57161"/>
    <lineage>
        <taxon>Eukaryota</taxon>
        <taxon>Fungi</taxon>
        <taxon>Dikarya</taxon>
        <taxon>Ascomycota</taxon>
        <taxon>Pezizomycotina</taxon>
        <taxon>Sordariomycetes</taxon>
        <taxon>Hypocreomycetidae</taxon>
        <taxon>Hypocreales</taxon>
        <taxon>Nectriaceae</taxon>
        <taxon>Fusarium</taxon>
        <taxon>Fusarium decemcellulare species complex</taxon>
    </lineage>
</organism>
<evidence type="ECO:0000313" key="2">
    <source>
        <dbReference type="Proteomes" id="UP001148629"/>
    </source>
</evidence>
<comment type="caution">
    <text evidence="1">The sequence shown here is derived from an EMBL/GenBank/DDBJ whole genome shotgun (WGS) entry which is preliminary data.</text>
</comment>
<dbReference type="EMBL" id="JANRMS010000498">
    <property type="protein sequence ID" value="KAJ3538775.1"/>
    <property type="molecule type" value="Genomic_DNA"/>
</dbReference>
<protein>
    <submittedName>
        <fullName evidence="1">Uncharacterized protein</fullName>
    </submittedName>
</protein>
<evidence type="ECO:0000313" key="1">
    <source>
        <dbReference type="EMBL" id="KAJ3538775.1"/>
    </source>
</evidence>
<gene>
    <name evidence="1" type="ORF">NM208_g5757</name>
</gene>